<evidence type="ECO:0000313" key="7">
    <source>
        <dbReference type="Ensembl" id="ENSSTUP00000035226.1"/>
    </source>
</evidence>
<keyword evidence="3 5" id="KW-1133">Transmembrane helix</keyword>
<dbReference type="PANTHER" id="PTHR11814">
    <property type="entry name" value="SULFATE TRANSPORTER"/>
    <property type="match status" value="1"/>
</dbReference>
<dbReference type="Pfam" id="PF00916">
    <property type="entry name" value="Sulfate_transp"/>
    <property type="match status" value="1"/>
</dbReference>
<feature type="transmembrane region" description="Helical" evidence="5">
    <location>
        <begin position="297"/>
        <end position="315"/>
    </location>
</feature>
<feature type="domain" description="STAS" evidence="6">
    <location>
        <begin position="515"/>
        <end position="705"/>
    </location>
</feature>
<evidence type="ECO:0000256" key="2">
    <source>
        <dbReference type="ARBA" id="ARBA00022692"/>
    </source>
</evidence>
<reference evidence="7" key="1">
    <citation type="submission" date="2025-08" db="UniProtKB">
        <authorList>
            <consortium name="Ensembl"/>
        </authorList>
    </citation>
    <scope>IDENTIFICATION</scope>
</reference>
<dbReference type="AlphaFoldDB" id="A0A673YKQ3"/>
<dbReference type="SUPFAM" id="SSF52091">
    <property type="entry name" value="SpoIIaa-like"/>
    <property type="match status" value="1"/>
</dbReference>
<accession>A0A673YKQ3</accession>
<evidence type="ECO:0000259" key="6">
    <source>
        <dbReference type="PROSITE" id="PS50801"/>
    </source>
</evidence>
<keyword evidence="4 5" id="KW-0472">Membrane</keyword>
<dbReference type="InterPro" id="IPR002645">
    <property type="entry name" value="STAS_dom"/>
</dbReference>
<evidence type="ECO:0000256" key="4">
    <source>
        <dbReference type="ARBA" id="ARBA00023136"/>
    </source>
</evidence>
<dbReference type="GO" id="GO:0016020">
    <property type="term" value="C:membrane"/>
    <property type="evidence" value="ECO:0007669"/>
    <property type="project" value="UniProtKB-SubCell"/>
</dbReference>
<feature type="transmembrane region" description="Helical" evidence="5">
    <location>
        <begin position="421"/>
        <end position="441"/>
    </location>
</feature>
<evidence type="ECO:0000256" key="5">
    <source>
        <dbReference type="SAM" id="Phobius"/>
    </source>
</evidence>
<dbReference type="PROSITE" id="PS50801">
    <property type="entry name" value="STAS"/>
    <property type="match status" value="1"/>
</dbReference>
<sequence length="718" mass="78928">MEQNPALTVALKELSCLHALSTNFNTQQTHIRCHKWITKMYYSFLHFTTSPTLPPGRRCSVPKLKRSVLSFIPILSWLPRYSVRQDALGDLIAGISIGIMHLPMGLAYALLASVPPVYGLYTSFYPVLMYCIFGTSRHISVGAFAVTSIMIGITTQRLAPNSAFMTLNGTNGTAVIDVVARDASRVQIAASTTVLSGIFLLLLGMIRFGFVVTFLSDPLVRGYMTGAGIQVVLSQLPNLFGITTGRFTGPLSQVYLLIDICRHLPETNIAAVVVTLVALAVLIAVKELNIYYEKKMPVPVPIELITVIATLISYYCKLNSLYKVAIIGQIPKGLQPPRSPDISLWGSVVGDAFVVGIVGYALNISLGKIFGQKHGYNVDSNQEMVAIGLCNIVGGFFQCHAIAASPSRTLLQDSTGGKTQVVGLISSVLVLIFILQLGTLFEELPKAVLACIVIVNLKGLFMQFKDIPELWKSNKVDLVNQNLIYIDGLPWANCVPRYSILGNVPGTELYLDTDTYEEAKEVPGITIFRSSTTMYYTNAQLYLEALQEKSGIDIGMLLMIKKKRDTEEKRKDKKEKNKAKKEAKKVNWAFEQQGTGFDRGSETGIHGYDHIIQTSSTGGEIEMGRSSVHDTHTIILDLSTTNFADTATVKTLKNIFLNYREIDIDIYLSGCQVCVVEQLSSAGFFSESIPKSCLFTTIHDAVLHSLRLHGDLTCTTKM</sequence>
<proteinExistence type="predicted"/>
<dbReference type="GO" id="GO:0008271">
    <property type="term" value="F:secondary active sulfate transmembrane transporter activity"/>
    <property type="evidence" value="ECO:0007669"/>
    <property type="project" value="InterPro"/>
</dbReference>
<feature type="transmembrane region" description="Helical" evidence="5">
    <location>
        <begin position="141"/>
        <end position="159"/>
    </location>
</feature>
<dbReference type="InterPro" id="IPR011547">
    <property type="entry name" value="SLC26A/SulP_dom"/>
</dbReference>
<dbReference type="GeneTree" id="ENSGT01150000286960"/>
<dbReference type="Gene3D" id="3.30.750.24">
    <property type="entry name" value="STAS domain"/>
    <property type="match status" value="1"/>
</dbReference>
<keyword evidence="2 5" id="KW-0812">Transmembrane</keyword>
<dbReference type="InterPro" id="IPR001902">
    <property type="entry name" value="SLC26A/SulP_fam"/>
</dbReference>
<dbReference type="CDD" id="cd07042">
    <property type="entry name" value="STAS_SulP_like_sulfate_transporter"/>
    <property type="match status" value="1"/>
</dbReference>
<feature type="transmembrane region" description="Helical" evidence="5">
    <location>
        <begin position="342"/>
        <end position="362"/>
    </location>
</feature>
<evidence type="ECO:0000256" key="1">
    <source>
        <dbReference type="ARBA" id="ARBA00004141"/>
    </source>
</evidence>
<dbReference type="Pfam" id="PF01740">
    <property type="entry name" value="STAS"/>
    <property type="match status" value="1"/>
</dbReference>
<dbReference type="Ensembl" id="ENSSTUT00000036816.1">
    <property type="protein sequence ID" value="ENSSTUP00000035226.1"/>
    <property type="gene ID" value="ENSSTUG00000014850.1"/>
</dbReference>
<dbReference type="Proteomes" id="UP000472277">
    <property type="component" value="Chromosome 31"/>
</dbReference>
<evidence type="ECO:0000313" key="8">
    <source>
        <dbReference type="Proteomes" id="UP000472277"/>
    </source>
</evidence>
<organism evidence="7 8">
    <name type="scientific">Salmo trutta</name>
    <name type="common">Brown trout</name>
    <dbReference type="NCBI Taxonomy" id="8032"/>
    <lineage>
        <taxon>Eukaryota</taxon>
        <taxon>Metazoa</taxon>
        <taxon>Chordata</taxon>
        <taxon>Craniata</taxon>
        <taxon>Vertebrata</taxon>
        <taxon>Euteleostomi</taxon>
        <taxon>Actinopterygii</taxon>
        <taxon>Neopterygii</taxon>
        <taxon>Teleostei</taxon>
        <taxon>Protacanthopterygii</taxon>
        <taxon>Salmoniformes</taxon>
        <taxon>Salmonidae</taxon>
        <taxon>Salmoninae</taxon>
        <taxon>Salmo</taxon>
    </lineage>
</organism>
<reference evidence="7" key="2">
    <citation type="submission" date="2025-09" db="UniProtKB">
        <authorList>
            <consortium name="Ensembl"/>
        </authorList>
    </citation>
    <scope>IDENTIFICATION</scope>
</reference>
<feature type="transmembrane region" description="Helical" evidence="5">
    <location>
        <begin position="194"/>
        <end position="215"/>
    </location>
</feature>
<evidence type="ECO:0000256" key="3">
    <source>
        <dbReference type="ARBA" id="ARBA00022989"/>
    </source>
</evidence>
<gene>
    <name evidence="7" type="primary">LOC115169399</name>
</gene>
<protein>
    <submittedName>
        <fullName evidence="7">Solute carrier family 26 member 6-like</fullName>
    </submittedName>
</protein>
<feature type="transmembrane region" description="Helical" evidence="5">
    <location>
        <begin position="87"/>
        <end position="111"/>
    </location>
</feature>
<dbReference type="InterPro" id="IPR018045">
    <property type="entry name" value="S04_transporter_CS"/>
</dbReference>
<comment type="subcellular location">
    <subcellularLocation>
        <location evidence="1">Membrane</location>
        <topology evidence="1">Multi-pass membrane protein</topology>
    </subcellularLocation>
</comment>
<name>A0A673YKQ3_SALTR</name>
<dbReference type="PROSITE" id="PS01130">
    <property type="entry name" value="SLC26A"/>
    <property type="match status" value="1"/>
</dbReference>
<keyword evidence="8" id="KW-1185">Reference proteome</keyword>
<dbReference type="InterPro" id="IPR036513">
    <property type="entry name" value="STAS_dom_sf"/>
</dbReference>
<feature type="transmembrane region" description="Helical" evidence="5">
    <location>
        <begin position="267"/>
        <end position="285"/>
    </location>
</feature>